<reference evidence="2 3" key="1">
    <citation type="submission" date="2015-12" db="EMBL/GenBank/DDBJ databases">
        <title>Draft genome sequence of Moniliophthora roreri, the causal agent of frosty pod rot of cacao.</title>
        <authorList>
            <person name="Aime M.C."/>
            <person name="Diaz-Valderrama J.R."/>
            <person name="Kijpornyongpan T."/>
            <person name="Phillips-Mora W."/>
        </authorList>
    </citation>
    <scope>NUCLEOTIDE SEQUENCE [LARGE SCALE GENOMIC DNA]</scope>
    <source>
        <strain evidence="2 3">MCA 2952</strain>
    </source>
</reference>
<dbReference type="PANTHER" id="PTHR13812">
    <property type="entry name" value="KETIMINE REDUCTASE MU-CRYSTALLIN"/>
    <property type="match status" value="1"/>
</dbReference>
<dbReference type="GO" id="GO:0005737">
    <property type="term" value="C:cytoplasm"/>
    <property type="evidence" value="ECO:0007669"/>
    <property type="project" value="TreeGrafter"/>
</dbReference>
<dbReference type="SUPFAM" id="SSF51735">
    <property type="entry name" value="NAD(P)-binding Rossmann-fold domains"/>
    <property type="match status" value="1"/>
</dbReference>
<evidence type="ECO:0000313" key="2">
    <source>
        <dbReference type="EMBL" id="KTB32546.1"/>
    </source>
</evidence>
<organism evidence="2 3">
    <name type="scientific">Moniliophthora roreri</name>
    <name type="common">Frosty pod rot fungus</name>
    <name type="synonym">Monilia roreri</name>
    <dbReference type="NCBI Taxonomy" id="221103"/>
    <lineage>
        <taxon>Eukaryota</taxon>
        <taxon>Fungi</taxon>
        <taxon>Dikarya</taxon>
        <taxon>Basidiomycota</taxon>
        <taxon>Agaricomycotina</taxon>
        <taxon>Agaricomycetes</taxon>
        <taxon>Agaricomycetidae</taxon>
        <taxon>Agaricales</taxon>
        <taxon>Marasmiineae</taxon>
        <taxon>Marasmiaceae</taxon>
        <taxon>Moniliophthora</taxon>
    </lineage>
</organism>
<dbReference type="Pfam" id="PF02423">
    <property type="entry name" value="OCD_Mu_crystall"/>
    <property type="match status" value="1"/>
</dbReference>
<evidence type="ECO:0008006" key="4">
    <source>
        <dbReference type="Google" id="ProtNLM"/>
    </source>
</evidence>
<comment type="caution">
    <text evidence="2">The sequence shown here is derived from an EMBL/GenBank/DDBJ whole genome shotgun (WGS) entry which is preliminary data.</text>
</comment>
<evidence type="ECO:0000256" key="1">
    <source>
        <dbReference type="ARBA" id="ARBA00008903"/>
    </source>
</evidence>
<dbReference type="AlphaFoldDB" id="A0A0W0F8Q9"/>
<evidence type="ECO:0000313" key="3">
    <source>
        <dbReference type="Proteomes" id="UP000054988"/>
    </source>
</evidence>
<protein>
    <recommendedName>
        <fullName evidence="4">Ornithine cyclodeaminase</fullName>
    </recommendedName>
</protein>
<dbReference type="InterPro" id="IPR003462">
    <property type="entry name" value="ODC_Mu_crystall"/>
</dbReference>
<dbReference type="InterPro" id="IPR023401">
    <property type="entry name" value="ODC_N"/>
</dbReference>
<dbReference type="Gene3D" id="3.30.1780.10">
    <property type="entry name" value="ornithine cyclodeaminase, domain 1"/>
    <property type="match status" value="1"/>
</dbReference>
<sequence>MALRVLTAADVDAITSALSPEYLQGLMADVFALTSSPSSTPPQLYTPHRITIPTENHKVLFMPARIADTGTSIKVVSVPTSAGDTGGIPGSTIVLDKQTGAVKAIVNSRSLTALRNAAGSLLSTTLVGPKEPTHIVTFGAGQQILYHLDIHIKAYPSIRSCTIVNRSLNARLQRVVDTLTKKHSSVKINALANGESTTEVKDAMADASIIITATPSKTPLFPSAWVKTGTHVILIGSYTPEMKEVDRELTMRAVPSASQPESASVHRTISPILLVDSIAACAKEAGELLDAKLNENQLTEIGALVLKARSLVSKVQTNIVLTIIFIPSLKTSNDLISSPELEVAGLETKRMRALLWPEKEAKISPSFDGPVTLFKSVGVGLQDVAIACAVVDKAGDIGVIVNDYDTLH</sequence>
<dbReference type="PANTHER" id="PTHR13812:SF19">
    <property type="entry name" value="KETIMINE REDUCTASE MU-CRYSTALLIN"/>
    <property type="match status" value="1"/>
</dbReference>
<accession>A0A0W0F8Q9</accession>
<dbReference type="Proteomes" id="UP000054988">
    <property type="component" value="Unassembled WGS sequence"/>
</dbReference>
<name>A0A0W0F8Q9_MONRR</name>
<dbReference type="Gene3D" id="3.40.50.720">
    <property type="entry name" value="NAD(P)-binding Rossmann-like Domain"/>
    <property type="match status" value="1"/>
</dbReference>
<dbReference type="InterPro" id="IPR036291">
    <property type="entry name" value="NAD(P)-bd_dom_sf"/>
</dbReference>
<dbReference type="EMBL" id="LATX01002213">
    <property type="protein sequence ID" value="KTB32546.1"/>
    <property type="molecule type" value="Genomic_DNA"/>
</dbReference>
<dbReference type="eggNOG" id="KOG3007">
    <property type="taxonomic scope" value="Eukaryota"/>
</dbReference>
<gene>
    <name evidence="2" type="ORF">WG66_14860</name>
</gene>
<comment type="similarity">
    <text evidence="1">Belongs to the ornithine cyclodeaminase/mu-crystallin family.</text>
</comment>
<proteinExistence type="inferred from homology"/>